<dbReference type="FunCoup" id="A0A6P8HGC5">
    <property type="interactions" value="1384"/>
</dbReference>
<feature type="binding site" evidence="2">
    <location>
        <position position="382"/>
    </location>
    <ligand>
        <name>Zn(2+)</name>
        <dbReference type="ChEBI" id="CHEBI:29105"/>
        <note>catalytic</note>
    </ligand>
</feature>
<feature type="binding site" evidence="2">
    <location>
        <position position="392"/>
    </location>
    <ligand>
        <name>Zn(2+)</name>
        <dbReference type="ChEBI" id="CHEBI:29105"/>
        <note>catalytic</note>
    </ligand>
</feature>
<dbReference type="FunFam" id="4.10.70.10:FF:000003">
    <property type="entry name" value="Disintegrin and metalloproteinase domain-containing protein 17"/>
    <property type="match status" value="1"/>
</dbReference>
<dbReference type="InterPro" id="IPR024079">
    <property type="entry name" value="MetalloPept_cat_dom_sf"/>
</dbReference>
<dbReference type="PANTHER" id="PTHR45702:SF6">
    <property type="entry name" value="DISINTEGRIN AND METALLOPROTEINASE DOMAIN-CONTAINING PROTEIN 17"/>
    <property type="match status" value="1"/>
</dbReference>
<dbReference type="PROSITE" id="PS50215">
    <property type="entry name" value="ADAM_MEPRO"/>
    <property type="match status" value="1"/>
</dbReference>
<feature type="transmembrane region" description="Helical" evidence="3">
    <location>
        <begin position="649"/>
        <end position="671"/>
    </location>
</feature>
<feature type="active site" evidence="2">
    <location>
        <position position="383"/>
    </location>
</feature>
<protein>
    <submittedName>
        <fullName evidence="8">ADAM 17-like protease isoform X1</fullName>
    </submittedName>
</protein>
<evidence type="ECO:0000256" key="4">
    <source>
        <dbReference type="SAM" id="SignalP"/>
    </source>
</evidence>
<dbReference type="PROSITE" id="PS50214">
    <property type="entry name" value="DISINTEGRIN_2"/>
    <property type="match status" value="1"/>
</dbReference>
<feature type="domain" description="Disintegrin" evidence="5">
    <location>
        <begin position="451"/>
        <end position="540"/>
    </location>
</feature>
<evidence type="ECO:0000256" key="2">
    <source>
        <dbReference type="PROSITE-ProRule" id="PRU00276"/>
    </source>
</evidence>
<dbReference type="RefSeq" id="XP_031555459.1">
    <property type="nucleotide sequence ID" value="XM_031699599.1"/>
</dbReference>
<name>A0A6P8HGC5_ACTTE</name>
<dbReference type="Pfam" id="PF16698">
    <property type="entry name" value="ADAM17_MPD"/>
    <property type="match status" value="1"/>
</dbReference>
<dbReference type="SMART" id="SM00050">
    <property type="entry name" value="DISIN"/>
    <property type="match status" value="1"/>
</dbReference>
<organism evidence="7 8">
    <name type="scientific">Actinia tenebrosa</name>
    <name type="common">Australian red waratah sea anemone</name>
    <dbReference type="NCBI Taxonomy" id="6105"/>
    <lineage>
        <taxon>Eukaryota</taxon>
        <taxon>Metazoa</taxon>
        <taxon>Cnidaria</taxon>
        <taxon>Anthozoa</taxon>
        <taxon>Hexacorallia</taxon>
        <taxon>Actiniaria</taxon>
        <taxon>Actiniidae</taxon>
        <taxon>Actinia</taxon>
    </lineage>
</organism>
<keyword evidence="2" id="KW-0862">Zinc</keyword>
<dbReference type="PANTHER" id="PTHR45702">
    <property type="entry name" value="ADAM10/ADAM17 METALLOPEPTIDASE FAMILY MEMBER"/>
    <property type="match status" value="1"/>
</dbReference>
<reference evidence="8" key="1">
    <citation type="submission" date="2025-08" db="UniProtKB">
        <authorList>
            <consortium name="RefSeq"/>
        </authorList>
    </citation>
    <scope>IDENTIFICATION</scope>
</reference>
<evidence type="ECO:0000259" key="5">
    <source>
        <dbReference type="PROSITE" id="PS50214"/>
    </source>
</evidence>
<evidence type="ECO:0000259" key="6">
    <source>
        <dbReference type="PROSITE" id="PS50215"/>
    </source>
</evidence>
<sequence length="747" mass="84103">MPTFIKILRIFAFSLLYTSCAKANLKDILKDYNTLEKADINNIVTRRNEDGVIDKVISFKALGRKFLLHLSPNEGLFSKNFEAFSVTSEGKEERISIDKLRFYKGYVEGESDSHVSAHLKDGLMTATIATSNETYIVEPSWRHISNSSKDQMISYRHSDVKFNVTFHKPSSDGQKEYSFCGNTSPEIKDDINTTQSNQDDNQRNRRAALPTKLRCPLALVADYRFYKEMGDSDEKNTINYMIGIIDRVDQIYKSTVWSSGYGGFGFEIGKVLVHKGATTSGDGVHYNMERGLWNIKSLLKVFSYQSEWKKFCLAHLFTYQDFADGVIGLAYVGNPRRNAVGGICTEDYRTGEGTLYLNTGLSSSINWNRRVLTEEADIVTAHEFGHNFGSEHDPDNAECAPSERSGGKYIMYPASVSGQRANNKRFSPCSKRQISAVLKAKSQLCFTEPRERICGNYKKEPGEECDPGNLGTSDSDCCTMDCKLKPGAQCSDGYDSPCCKGCHFVQKRTICRNANPSFCEAQAFCKDNEATCPESPPLPDNTTCIERGKCKAGKCVDFCVGENLLPCMCTNIEDGCKVCCQKDENSTCVAWKNQTSGGFLELNDGRPCVAGRCRQGKCEKSSQDAIERFWSLLTNLDINTFVEFMRANIVGTIMFFSLCIWIPVSCIVHRIDVKNDKEVKKEIEWRDPKNTQLLRPVETTRKGEFIYRQDSFMRPSKATKPLKLRPVYVKTHRRPTLDVATVNESSL</sequence>
<dbReference type="OrthoDB" id="2131567at2759"/>
<keyword evidence="3" id="KW-0472">Membrane</keyword>
<dbReference type="Proteomes" id="UP000515163">
    <property type="component" value="Unplaced"/>
</dbReference>
<dbReference type="Pfam" id="PF13574">
    <property type="entry name" value="Reprolysin_2"/>
    <property type="match status" value="1"/>
</dbReference>
<dbReference type="InParanoid" id="A0A6P8HGC5"/>
<dbReference type="GO" id="GO:0007219">
    <property type="term" value="P:Notch signaling pathway"/>
    <property type="evidence" value="ECO:0007669"/>
    <property type="project" value="TreeGrafter"/>
</dbReference>
<evidence type="ECO:0000313" key="8">
    <source>
        <dbReference type="RefSeq" id="XP_031555459.1"/>
    </source>
</evidence>
<dbReference type="AlphaFoldDB" id="A0A6P8HGC5"/>
<dbReference type="GO" id="GO:0046872">
    <property type="term" value="F:metal ion binding"/>
    <property type="evidence" value="ECO:0007669"/>
    <property type="project" value="UniProtKB-KW"/>
</dbReference>
<keyword evidence="7" id="KW-1185">Reference proteome</keyword>
<evidence type="ECO:0000256" key="1">
    <source>
        <dbReference type="ARBA" id="ARBA00023157"/>
    </source>
</evidence>
<dbReference type="Pfam" id="PF00200">
    <property type="entry name" value="Disintegrin"/>
    <property type="match status" value="1"/>
</dbReference>
<dbReference type="InterPro" id="IPR001762">
    <property type="entry name" value="Disintegrin_dom"/>
</dbReference>
<dbReference type="Gene3D" id="4.10.70.10">
    <property type="entry name" value="Disintegrin domain"/>
    <property type="match status" value="1"/>
</dbReference>
<feature type="chain" id="PRO_5028340778" evidence="4">
    <location>
        <begin position="24"/>
        <end position="747"/>
    </location>
</feature>
<dbReference type="InterPro" id="IPR051489">
    <property type="entry name" value="ADAM_Metalloproteinase"/>
</dbReference>
<dbReference type="SUPFAM" id="SSF55486">
    <property type="entry name" value="Metalloproteases ('zincins'), catalytic domain"/>
    <property type="match status" value="1"/>
</dbReference>
<dbReference type="InterPro" id="IPR001590">
    <property type="entry name" value="Peptidase_M12B"/>
</dbReference>
<proteinExistence type="predicted"/>
<keyword evidence="2" id="KW-0479">Metal-binding</keyword>
<dbReference type="KEGG" id="aten:116292316"/>
<dbReference type="Gene3D" id="4.10.70.30">
    <property type="match status" value="1"/>
</dbReference>
<dbReference type="GeneID" id="116292316"/>
<feature type="signal peptide" evidence="4">
    <location>
        <begin position="1"/>
        <end position="23"/>
    </location>
</feature>
<accession>A0A6P8HGC5</accession>
<keyword evidence="1" id="KW-1015">Disulfide bond</keyword>
<keyword evidence="3" id="KW-1133">Transmembrane helix</keyword>
<dbReference type="InterPro" id="IPR032029">
    <property type="entry name" value="ADAM17_MPD"/>
</dbReference>
<comment type="caution">
    <text evidence="2">Lacks conserved residue(s) required for the propagation of feature annotation.</text>
</comment>
<dbReference type="GO" id="GO:0005886">
    <property type="term" value="C:plasma membrane"/>
    <property type="evidence" value="ECO:0007669"/>
    <property type="project" value="TreeGrafter"/>
</dbReference>
<evidence type="ECO:0000313" key="7">
    <source>
        <dbReference type="Proteomes" id="UP000515163"/>
    </source>
</evidence>
<dbReference type="SUPFAM" id="SSF57552">
    <property type="entry name" value="Blood coagulation inhibitor (disintegrin)"/>
    <property type="match status" value="1"/>
</dbReference>
<evidence type="ECO:0000256" key="3">
    <source>
        <dbReference type="SAM" id="Phobius"/>
    </source>
</evidence>
<feature type="domain" description="Peptidase M12B" evidence="6">
    <location>
        <begin position="213"/>
        <end position="450"/>
    </location>
</feature>
<feature type="binding site" evidence="2">
    <location>
        <position position="386"/>
    </location>
    <ligand>
        <name>Zn(2+)</name>
        <dbReference type="ChEBI" id="CHEBI:29105"/>
        <note>catalytic</note>
    </ligand>
</feature>
<keyword evidence="3" id="KW-0812">Transmembrane</keyword>
<dbReference type="GO" id="GO:0004222">
    <property type="term" value="F:metalloendopeptidase activity"/>
    <property type="evidence" value="ECO:0007669"/>
    <property type="project" value="InterPro"/>
</dbReference>
<dbReference type="InterPro" id="IPR036436">
    <property type="entry name" value="Disintegrin_dom_sf"/>
</dbReference>
<dbReference type="GO" id="GO:0006509">
    <property type="term" value="P:membrane protein ectodomain proteolysis"/>
    <property type="evidence" value="ECO:0007669"/>
    <property type="project" value="TreeGrafter"/>
</dbReference>
<gene>
    <name evidence="8" type="primary">LOC116292316</name>
</gene>
<keyword evidence="4" id="KW-0732">Signal</keyword>
<dbReference type="Gene3D" id="3.40.390.10">
    <property type="entry name" value="Collagenase (Catalytic Domain)"/>
    <property type="match status" value="1"/>
</dbReference>